<dbReference type="PROSITE" id="PS51393">
    <property type="entry name" value="LIPOXYGENASE_3"/>
    <property type="match status" value="1"/>
</dbReference>
<dbReference type="SUPFAM" id="SSF48484">
    <property type="entry name" value="Lipoxigenase"/>
    <property type="match status" value="1"/>
</dbReference>
<dbReference type="PANTHER" id="PTHR11771">
    <property type="entry name" value="LIPOXYGENASE"/>
    <property type="match status" value="1"/>
</dbReference>
<evidence type="ECO:0000313" key="6">
    <source>
        <dbReference type="Proteomes" id="UP001526143"/>
    </source>
</evidence>
<dbReference type="RefSeq" id="WP_263744669.1">
    <property type="nucleotide sequence ID" value="NZ_JAOWRF010000098.1"/>
</dbReference>
<evidence type="ECO:0000313" key="5">
    <source>
        <dbReference type="EMBL" id="MCV3213163.1"/>
    </source>
</evidence>
<dbReference type="Pfam" id="PF00305">
    <property type="entry name" value="Lipoxygenase"/>
    <property type="match status" value="1"/>
</dbReference>
<dbReference type="InterPro" id="IPR000907">
    <property type="entry name" value="LipOase"/>
</dbReference>
<comment type="caution">
    <text evidence="5">The sequence shown here is derived from an EMBL/GenBank/DDBJ whole genome shotgun (WGS) entry which is preliminary data.</text>
</comment>
<dbReference type="Proteomes" id="UP001526143">
    <property type="component" value="Unassembled WGS sequence"/>
</dbReference>
<organism evidence="5 6">
    <name type="scientific">Plectonema radiosum NIES-515</name>
    <dbReference type="NCBI Taxonomy" id="2986073"/>
    <lineage>
        <taxon>Bacteria</taxon>
        <taxon>Bacillati</taxon>
        <taxon>Cyanobacteriota</taxon>
        <taxon>Cyanophyceae</taxon>
        <taxon>Oscillatoriophycideae</taxon>
        <taxon>Oscillatoriales</taxon>
        <taxon>Microcoleaceae</taxon>
        <taxon>Plectonema</taxon>
    </lineage>
</organism>
<accession>A0ABT3AVK7</accession>
<keyword evidence="1" id="KW-0479">Metal-binding</keyword>
<dbReference type="PRINTS" id="PR00087">
    <property type="entry name" value="LIPOXYGENASE"/>
</dbReference>
<feature type="domain" description="Lipoxygenase" evidence="4">
    <location>
        <begin position="1"/>
        <end position="588"/>
    </location>
</feature>
<dbReference type="EMBL" id="JAOWRF010000098">
    <property type="protein sequence ID" value="MCV3213163.1"/>
    <property type="molecule type" value="Genomic_DNA"/>
</dbReference>
<dbReference type="InterPro" id="IPR036226">
    <property type="entry name" value="LipOase_C_sf"/>
</dbReference>
<evidence type="ECO:0000256" key="2">
    <source>
        <dbReference type="ARBA" id="ARBA00023002"/>
    </source>
</evidence>
<keyword evidence="3" id="KW-0812">Transmembrane</keyword>
<name>A0ABT3AVK7_9CYAN</name>
<keyword evidence="2" id="KW-0560">Oxidoreductase</keyword>
<evidence type="ECO:0000256" key="1">
    <source>
        <dbReference type="ARBA" id="ARBA00022723"/>
    </source>
</evidence>
<keyword evidence="6" id="KW-1185">Reference proteome</keyword>
<dbReference type="InterPro" id="IPR013819">
    <property type="entry name" value="LipOase_C"/>
</dbReference>
<feature type="transmembrane region" description="Helical" evidence="3">
    <location>
        <begin position="38"/>
        <end position="61"/>
    </location>
</feature>
<sequence>MRKTNLSESLYQWEPANPQLPSHVKGVPRGEGFSAVKIFIFLFNTLKGLIGLLIAQLIHLFPFLYKQNQKGKLVFTGTADFGLISILSGFNDWEKIDDFNDFFKPWTFLKKPSVAKKKWQSDTQFAYERLNGINPAFIKKCRQSDIYPVGKFRVTDEILKPVWGSDITLASALASDRLYVLDYKIFDNILNPQLEDQLGRYAFAPLCLLYVNDEKQLVPIAIQLQQKTVDDNAFNRIFTPGDDSEVWLTAKTVIGSADISYQGIVSHLLHTHLIAETFAIATFRKLSPEHIIYQILKPHFFNTLAINNMARGVFLPRKGLFDIIGALGYTGSHELLIRGYSGKGSEYQGEPWLFYKQSLPYDLTERNVYDLPGYYYREDALLIWDAIKDYVSDVLKLQYKVVDDLINDKELQAWKNELIDPNYGNIQGLLSPDKFDQLTESFNSLDDLIEIVTNIIFTVTVRHSAVNFGQYEHAAWIPNLPFAIYQSFSDFLENDNKEKIDLVKKLPSRWQSILQIVLMSTLSLAPPYTSESLLTLKNPFSHTPAKLAFETFQKHLQEIEEKISVRNLSRSQPYIYLLPSKIAQSIAI</sequence>
<dbReference type="Gene3D" id="1.20.245.10">
    <property type="entry name" value="Lipoxygenase-1, Domain 5"/>
    <property type="match status" value="1"/>
</dbReference>
<gene>
    <name evidence="5" type="ORF">OGM63_06435</name>
</gene>
<dbReference type="Gene3D" id="3.10.450.60">
    <property type="match status" value="1"/>
</dbReference>
<proteinExistence type="predicted"/>
<evidence type="ECO:0000256" key="3">
    <source>
        <dbReference type="SAM" id="Phobius"/>
    </source>
</evidence>
<evidence type="ECO:0000259" key="4">
    <source>
        <dbReference type="PROSITE" id="PS51393"/>
    </source>
</evidence>
<reference evidence="5 6" key="1">
    <citation type="submission" date="2022-10" db="EMBL/GenBank/DDBJ databases">
        <title>Identification of biosynthetic pathway for the production of the potent trypsin inhibitor radiosumin.</title>
        <authorList>
            <person name="Fewer D.P."/>
            <person name="Delbaje E."/>
            <person name="Ouyang X."/>
            <person name="Agostino P.D."/>
            <person name="Wahlsten M."/>
            <person name="Jokela J."/>
            <person name="Permi P."/>
            <person name="Haapaniemi E."/>
            <person name="Koistinen H."/>
        </authorList>
    </citation>
    <scope>NUCLEOTIDE SEQUENCE [LARGE SCALE GENOMIC DNA]</scope>
    <source>
        <strain evidence="5 6">NIES-515</strain>
    </source>
</reference>
<keyword evidence="3" id="KW-0472">Membrane</keyword>
<protein>
    <recommendedName>
        <fullName evidence="4">Lipoxygenase domain-containing protein</fullName>
    </recommendedName>
</protein>
<keyword evidence="3" id="KW-1133">Transmembrane helix</keyword>